<dbReference type="InterPro" id="IPR050792">
    <property type="entry name" value="ADP-ribosylglycohydrolase"/>
</dbReference>
<dbReference type="PANTHER" id="PTHR16222">
    <property type="entry name" value="ADP-RIBOSYLGLYCOHYDROLASE"/>
    <property type="match status" value="1"/>
</dbReference>
<feature type="binding site" evidence="25">
    <location>
        <position position="62"/>
    </location>
    <ligand>
        <name>Mg(2+)</name>
        <dbReference type="ChEBI" id="CHEBI:18420"/>
        <label>1</label>
    </ligand>
</feature>
<evidence type="ECO:0000256" key="18">
    <source>
        <dbReference type="ARBA" id="ARBA00042398"/>
    </source>
</evidence>
<evidence type="ECO:0000256" key="5">
    <source>
        <dbReference type="ARBA" id="ARBA00010702"/>
    </source>
</evidence>
<keyword evidence="12" id="KW-0378">Hydrolase</keyword>
<evidence type="ECO:0000256" key="3">
    <source>
        <dbReference type="ARBA" id="ARBA00004305"/>
    </source>
</evidence>
<dbReference type="Gene3D" id="1.10.4080.10">
    <property type="entry name" value="ADP-ribosylation/Crystallin J1"/>
    <property type="match status" value="1"/>
</dbReference>
<comment type="subunit">
    <text evidence="6">Monomer.</text>
</comment>
<dbReference type="OrthoDB" id="410104at2759"/>
<dbReference type="GO" id="GO:0004649">
    <property type="term" value="F:poly(ADP-ribose) glycohydrolase activity"/>
    <property type="evidence" value="ECO:0007669"/>
    <property type="project" value="UniProtKB-EC"/>
</dbReference>
<dbReference type="EC" id="3.2.1.143" evidence="7"/>
<evidence type="ECO:0000256" key="15">
    <source>
        <dbReference type="ARBA" id="ARBA00023204"/>
    </source>
</evidence>
<evidence type="ECO:0000256" key="2">
    <source>
        <dbReference type="ARBA" id="ARBA00004286"/>
    </source>
</evidence>
<evidence type="ECO:0000256" key="14">
    <source>
        <dbReference type="ARBA" id="ARBA00023128"/>
    </source>
</evidence>
<accession>A0A9P0BAW7</accession>
<dbReference type="Pfam" id="PF03747">
    <property type="entry name" value="ADP_ribosyl_GH"/>
    <property type="match status" value="1"/>
</dbReference>
<organism evidence="26 27">
    <name type="scientific">Brassicogethes aeneus</name>
    <name type="common">Rape pollen beetle</name>
    <name type="synonym">Meligethes aeneus</name>
    <dbReference type="NCBI Taxonomy" id="1431903"/>
    <lineage>
        <taxon>Eukaryota</taxon>
        <taxon>Metazoa</taxon>
        <taxon>Ecdysozoa</taxon>
        <taxon>Arthropoda</taxon>
        <taxon>Hexapoda</taxon>
        <taxon>Insecta</taxon>
        <taxon>Pterygota</taxon>
        <taxon>Neoptera</taxon>
        <taxon>Endopterygota</taxon>
        <taxon>Coleoptera</taxon>
        <taxon>Polyphaga</taxon>
        <taxon>Cucujiformia</taxon>
        <taxon>Nitidulidae</taxon>
        <taxon>Meligethinae</taxon>
        <taxon>Brassicogethes</taxon>
    </lineage>
</organism>
<keyword evidence="10 25" id="KW-0479">Metal-binding</keyword>
<keyword evidence="8" id="KW-0158">Chromosome</keyword>
<evidence type="ECO:0000256" key="7">
    <source>
        <dbReference type="ARBA" id="ARBA00012255"/>
    </source>
</evidence>
<comment type="cofactor">
    <cofactor evidence="25">
        <name>Mg(2+)</name>
        <dbReference type="ChEBI" id="CHEBI:18420"/>
    </cofactor>
    <text evidence="25">Binds 2 magnesium ions per subunit.</text>
</comment>
<dbReference type="GO" id="GO:0005634">
    <property type="term" value="C:nucleus"/>
    <property type="evidence" value="ECO:0007669"/>
    <property type="project" value="UniProtKB-SubCell"/>
</dbReference>
<dbReference type="GO" id="GO:0140290">
    <property type="term" value="P:peptidyl-serine ADP-deribosylation"/>
    <property type="evidence" value="ECO:0007669"/>
    <property type="project" value="UniProtKB-ARBA"/>
</dbReference>
<feature type="binding site" evidence="25">
    <location>
        <position position="63"/>
    </location>
    <ligand>
        <name>Mg(2+)</name>
        <dbReference type="ChEBI" id="CHEBI:18420"/>
        <label>1</label>
    </ligand>
</feature>
<dbReference type="Proteomes" id="UP001154078">
    <property type="component" value="Chromosome 6"/>
</dbReference>
<evidence type="ECO:0000313" key="26">
    <source>
        <dbReference type="EMBL" id="CAH0559462.1"/>
    </source>
</evidence>
<evidence type="ECO:0000256" key="23">
    <source>
        <dbReference type="ARBA" id="ARBA00043193"/>
    </source>
</evidence>
<evidence type="ECO:0000256" key="12">
    <source>
        <dbReference type="ARBA" id="ARBA00022801"/>
    </source>
</evidence>
<evidence type="ECO:0000256" key="13">
    <source>
        <dbReference type="ARBA" id="ARBA00022842"/>
    </source>
</evidence>
<evidence type="ECO:0000256" key="22">
    <source>
        <dbReference type="ARBA" id="ARBA00043187"/>
    </source>
</evidence>
<comment type="subcellular location">
    <subcellularLocation>
        <location evidence="2">Chromosome</location>
    </subcellularLocation>
    <subcellularLocation>
        <location evidence="4">Cytoplasm</location>
    </subcellularLocation>
    <subcellularLocation>
        <location evidence="3">Mitochondrion matrix</location>
    </subcellularLocation>
    <subcellularLocation>
        <location evidence="1">Nucleus</location>
    </subcellularLocation>
</comment>
<comment type="similarity">
    <text evidence="5">Belongs to the ADP-ribosylglycohydrolase family.</text>
</comment>
<dbReference type="FunFam" id="1.10.4080.10:FF:000001">
    <property type="entry name" value="ADP-ribose glycohydrolase ARH3"/>
    <property type="match status" value="1"/>
</dbReference>
<feature type="binding site" evidence="25">
    <location>
        <position position="308"/>
    </location>
    <ligand>
        <name>Mg(2+)</name>
        <dbReference type="ChEBI" id="CHEBI:18420"/>
        <label>1</label>
    </ligand>
</feature>
<name>A0A9P0BAW7_BRAAE</name>
<evidence type="ECO:0000256" key="17">
    <source>
        <dbReference type="ARBA" id="ARBA00041057"/>
    </source>
</evidence>
<evidence type="ECO:0000256" key="19">
    <source>
        <dbReference type="ARBA" id="ARBA00042471"/>
    </source>
</evidence>
<evidence type="ECO:0000256" key="24">
    <source>
        <dbReference type="ARBA" id="ARBA00049015"/>
    </source>
</evidence>
<evidence type="ECO:0000256" key="1">
    <source>
        <dbReference type="ARBA" id="ARBA00004123"/>
    </source>
</evidence>
<evidence type="ECO:0000313" key="27">
    <source>
        <dbReference type="Proteomes" id="UP001154078"/>
    </source>
</evidence>
<gene>
    <name evidence="26" type="ORF">MELIAE_LOCUS9549</name>
</gene>
<dbReference type="GO" id="GO:0046872">
    <property type="term" value="F:metal ion binding"/>
    <property type="evidence" value="ECO:0007669"/>
    <property type="project" value="UniProtKB-KW"/>
</dbReference>
<dbReference type="SUPFAM" id="SSF101478">
    <property type="entry name" value="ADP-ribosylglycohydrolase"/>
    <property type="match status" value="1"/>
</dbReference>
<evidence type="ECO:0000256" key="8">
    <source>
        <dbReference type="ARBA" id="ARBA00022454"/>
    </source>
</evidence>
<dbReference type="InterPro" id="IPR005502">
    <property type="entry name" value="Ribosyl_crysJ1"/>
</dbReference>
<reference evidence="26" key="1">
    <citation type="submission" date="2021-12" db="EMBL/GenBank/DDBJ databases">
        <authorList>
            <person name="King R."/>
        </authorList>
    </citation>
    <scope>NUCLEOTIDE SEQUENCE</scope>
</reference>
<sequence length="359" mass="40407">MMDQITMRSKFRGAMLGSLMGDCLGAPYEFCDITPGTKMQIQKYFDDLGDPNLKPQPFKKYTDDTAMLKSMAKFLIDKPEPDFNFLAKLFVKEFFSEPRRGYGENVVEVFCKLRDTKCGDAFSPAKTQFNGQGSYGNGGAMRVAPVALFYHSDYQKMLEVAEKATNVTHTHLLGVNGALLQCIAVQQALMIDPKNKINAKKFCHEIFKKIRFLETKGGQDRHDVESEECTYQLKMKIVENFLSRKFDDEFDDEVIICLGNGVSAHESVATAIFCFLKALDDDIPYIKTDDIYRRTIQYAISLGGDTDTIACMAGAICGAYLGEDALNKNLMKHCEKYKDIIELADNLFDAHSAPVNEYN</sequence>
<evidence type="ECO:0000256" key="16">
    <source>
        <dbReference type="ARBA" id="ARBA00023242"/>
    </source>
</evidence>
<keyword evidence="27" id="KW-1185">Reference proteome</keyword>
<comment type="catalytic activity">
    <reaction evidence="24">
        <text>alpha-NAD(+) + H2O = ADP-D-ribose + nicotinamide + H(+)</text>
        <dbReference type="Rhea" id="RHEA:68792"/>
        <dbReference type="ChEBI" id="CHEBI:15377"/>
        <dbReference type="ChEBI" id="CHEBI:15378"/>
        <dbReference type="ChEBI" id="CHEBI:17154"/>
        <dbReference type="ChEBI" id="CHEBI:57967"/>
        <dbReference type="ChEBI" id="CHEBI:77017"/>
    </reaction>
</comment>
<dbReference type="GO" id="GO:0006281">
    <property type="term" value="P:DNA repair"/>
    <property type="evidence" value="ECO:0007669"/>
    <property type="project" value="UniProtKB-KW"/>
</dbReference>
<evidence type="ECO:0000256" key="4">
    <source>
        <dbReference type="ARBA" id="ARBA00004496"/>
    </source>
</evidence>
<evidence type="ECO:0000256" key="20">
    <source>
        <dbReference type="ARBA" id="ARBA00042722"/>
    </source>
</evidence>
<dbReference type="PANTHER" id="PTHR16222:SF24">
    <property type="entry name" value="ADP-RIBOSYLHYDROLASE ARH3"/>
    <property type="match status" value="1"/>
</dbReference>
<evidence type="ECO:0000256" key="11">
    <source>
        <dbReference type="ARBA" id="ARBA00022763"/>
    </source>
</evidence>
<keyword evidence="14" id="KW-0496">Mitochondrion</keyword>
<keyword evidence="9" id="KW-0963">Cytoplasm</keyword>
<protein>
    <recommendedName>
        <fullName evidence="17">ADP-ribosylhydrolase ARH3</fullName>
        <ecNumber evidence="7">3.2.1.143</ecNumber>
    </recommendedName>
    <alternativeName>
        <fullName evidence="18">ADP-ribose glycohydrolase ARH3</fullName>
    </alternativeName>
    <alternativeName>
        <fullName evidence="19">ADP-ribosylhydrolase 3</fullName>
    </alternativeName>
    <alternativeName>
        <fullName evidence="22">O-acetyl-ADP-ribose deacetylase ARH3</fullName>
    </alternativeName>
    <alternativeName>
        <fullName evidence="23">Poly(ADP-ribose) glycohydrolase ARH3</fullName>
    </alternativeName>
    <alternativeName>
        <fullName evidence="21">[Protein ADP-ribosylarginine] hydrolase-like protein 2</fullName>
    </alternativeName>
    <alternativeName>
        <fullName evidence="20">[Protein ADP-ribosylserine] hydrolase</fullName>
    </alternativeName>
</protein>
<proteinExistence type="inferred from homology"/>
<evidence type="ECO:0000256" key="9">
    <source>
        <dbReference type="ARBA" id="ARBA00022490"/>
    </source>
</evidence>
<keyword evidence="15" id="KW-0234">DNA repair</keyword>
<evidence type="ECO:0000256" key="10">
    <source>
        <dbReference type="ARBA" id="ARBA00022723"/>
    </source>
</evidence>
<feature type="binding site" evidence="25">
    <location>
        <position position="307"/>
    </location>
    <ligand>
        <name>Mg(2+)</name>
        <dbReference type="ChEBI" id="CHEBI:18420"/>
        <label>1</label>
    </ligand>
</feature>
<keyword evidence="13 25" id="KW-0460">Magnesium</keyword>
<feature type="binding site" evidence="25">
    <location>
        <position position="305"/>
    </location>
    <ligand>
        <name>Mg(2+)</name>
        <dbReference type="ChEBI" id="CHEBI:18420"/>
        <label>2</label>
    </ligand>
</feature>
<keyword evidence="16" id="KW-0539">Nucleus</keyword>
<keyword evidence="11" id="KW-0227">DNA damage</keyword>
<evidence type="ECO:0000256" key="6">
    <source>
        <dbReference type="ARBA" id="ARBA00011245"/>
    </source>
</evidence>
<dbReference type="EMBL" id="OV121137">
    <property type="protein sequence ID" value="CAH0559462.1"/>
    <property type="molecule type" value="Genomic_DNA"/>
</dbReference>
<evidence type="ECO:0000256" key="25">
    <source>
        <dbReference type="PIRSR" id="PIRSR605502-1"/>
    </source>
</evidence>
<dbReference type="GO" id="GO:0005694">
    <property type="term" value="C:chromosome"/>
    <property type="evidence" value="ECO:0007669"/>
    <property type="project" value="UniProtKB-SubCell"/>
</dbReference>
<dbReference type="AlphaFoldDB" id="A0A9P0BAW7"/>
<evidence type="ECO:0000256" key="21">
    <source>
        <dbReference type="ARBA" id="ARBA00042850"/>
    </source>
</evidence>
<feature type="binding site" evidence="25">
    <location>
        <position position="64"/>
    </location>
    <ligand>
        <name>Mg(2+)</name>
        <dbReference type="ChEBI" id="CHEBI:18420"/>
        <label>1</label>
    </ligand>
</feature>
<dbReference type="InterPro" id="IPR036705">
    <property type="entry name" value="Ribosyl_crysJ1_sf"/>
</dbReference>
<dbReference type="GO" id="GO:0005759">
    <property type="term" value="C:mitochondrial matrix"/>
    <property type="evidence" value="ECO:0007669"/>
    <property type="project" value="UniProtKB-SubCell"/>
</dbReference>